<dbReference type="EMBL" id="BPLR01007051">
    <property type="protein sequence ID" value="GIY14240.1"/>
    <property type="molecule type" value="Genomic_DNA"/>
</dbReference>
<sequence>MRILERGEKKSDPIAAKTVSDSRSNLHESSPQIAQCVPPTTAEIEALKDEIILLILGIDAKVSRSALSRGLEQSPLAWKANLPKYV</sequence>
<evidence type="ECO:0000256" key="1">
    <source>
        <dbReference type="SAM" id="MobiDB-lite"/>
    </source>
</evidence>
<organism evidence="2 3">
    <name type="scientific">Caerostris extrusa</name>
    <name type="common">Bark spider</name>
    <name type="synonym">Caerostris bankana</name>
    <dbReference type="NCBI Taxonomy" id="172846"/>
    <lineage>
        <taxon>Eukaryota</taxon>
        <taxon>Metazoa</taxon>
        <taxon>Ecdysozoa</taxon>
        <taxon>Arthropoda</taxon>
        <taxon>Chelicerata</taxon>
        <taxon>Arachnida</taxon>
        <taxon>Araneae</taxon>
        <taxon>Araneomorphae</taxon>
        <taxon>Entelegynae</taxon>
        <taxon>Araneoidea</taxon>
        <taxon>Araneidae</taxon>
        <taxon>Caerostris</taxon>
    </lineage>
</organism>
<evidence type="ECO:0000313" key="3">
    <source>
        <dbReference type="Proteomes" id="UP001054945"/>
    </source>
</evidence>
<gene>
    <name evidence="2" type="ORF">CEXT_733211</name>
</gene>
<reference evidence="2 3" key="1">
    <citation type="submission" date="2021-06" db="EMBL/GenBank/DDBJ databases">
        <title>Caerostris extrusa draft genome.</title>
        <authorList>
            <person name="Kono N."/>
            <person name="Arakawa K."/>
        </authorList>
    </citation>
    <scope>NUCLEOTIDE SEQUENCE [LARGE SCALE GENOMIC DNA]</scope>
</reference>
<name>A0AAV4R1P5_CAEEX</name>
<evidence type="ECO:0000313" key="2">
    <source>
        <dbReference type="EMBL" id="GIY14240.1"/>
    </source>
</evidence>
<protein>
    <submittedName>
        <fullName evidence="2">Uncharacterized protein</fullName>
    </submittedName>
</protein>
<dbReference type="AlphaFoldDB" id="A0AAV4R1P5"/>
<accession>A0AAV4R1P5</accession>
<comment type="caution">
    <text evidence="2">The sequence shown here is derived from an EMBL/GenBank/DDBJ whole genome shotgun (WGS) entry which is preliminary data.</text>
</comment>
<feature type="compositionally biased region" description="Basic and acidic residues" evidence="1">
    <location>
        <begin position="1"/>
        <end position="12"/>
    </location>
</feature>
<keyword evidence="3" id="KW-1185">Reference proteome</keyword>
<feature type="region of interest" description="Disordered" evidence="1">
    <location>
        <begin position="1"/>
        <end position="34"/>
    </location>
</feature>
<feature type="compositionally biased region" description="Polar residues" evidence="1">
    <location>
        <begin position="19"/>
        <end position="33"/>
    </location>
</feature>
<proteinExistence type="predicted"/>
<dbReference type="Proteomes" id="UP001054945">
    <property type="component" value="Unassembled WGS sequence"/>
</dbReference>